<dbReference type="EMBL" id="QGNA01000004">
    <property type="protein sequence ID" value="PWS35633.1"/>
    <property type="molecule type" value="Genomic_DNA"/>
</dbReference>
<evidence type="ECO:0000256" key="1">
    <source>
        <dbReference type="SAM" id="MobiDB-lite"/>
    </source>
</evidence>
<feature type="region of interest" description="Disordered" evidence="1">
    <location>
        <begin position="1"/>
        <end position="25"/>
    </location>
</feature>
<organism evidence="2 3">
    <name type="scientific">Falsiroseomonas bella</name>
    <dbReference type="NCBI Taxonomy" id="2184016"/>
    <lineage>
        <taxon>Bacteria</taxon>
        <taxon>Pseudomonadati</taxon>
        <taxon>Pseudomonadota</taxon>
        <taxon>Alphaproteobacteria</taxon>
        <taxon>Acetobacterales</taxon>
        <taxon>Roseomonadaceae</taxon>
        <taxon>Falsiroseomonas</taxon>
    </lineage>
</organism>
<evidence type="ECO:0000313" key="2">
    <source>
        <dbReference type="EMBL" id="PWS35633.1"/>
    </source>
</evidence>
<proteinExistence type="predicted"/>
<dbReference type="RefSeq" id="WP_109871999.1">
    <property type="nucleotide sequence ID" value="NZ_QGNA01000004.1"/>
</dbReference>
<name>A0A317FAZ5_9PROT</name>
<protein>
    <submittedName>
        <fullName evidence="2">Uncharacterized protein</fullName>
    </submittedName>
</protein>
<evidence type="ECO:0000313" key="3">
    <source>
        <dbReference type="Proteomes" id="UP000245765"/>
    </source>
</evidence>
<reference evidence="3" key="1">
    <citation type="submission" date="2018-05" db="EMBL/GenBank/DDBJ databases">
        <authorList>
            <person name="Du Z."/>
            <person name="Wang X."/>
        </authorList>
    </citation>
    <scope>NUCLEOTIDE SEQUENCE [LARGE SCALE GENOMIC DNA]</scope>
    <source>
        <strain evidence="3">CQN31</strain>
    </source>
</reference>
<accession>A0A317FAZ5</accession>
<feature type="compositionally biased region" description="Basic and acidic residues" evidence="1">
    <location>
        <begin position="1"/>
        <end position="11"/>
    </location>
</feature>
<dbReference type="AlphaFoldDB" id="A0A317FAZ5"/>
<feature type="region of interest" description="Disordered" evidence="1">
    <location>
        <begin position="43"/>
        <end position="70"/>
    </location>
</feature>
<sequence>MVEERKRDGAELRAQAKRARSLATGLVPGEDRRRLSELAVSLEEEAEAADARSAARRSNAQEPMQRQAAE</sequence>
<gene>
    <name evidence="2" type="ORF">DFH01_18745</name>
</gene>
<comment type="caution">
    <text evidence="2">The sequence shown here is derived from an EMBL/GenBank/DDBJ whole genome shotgun (WGS) entry which is preliminary data.</text>
</comment>
<keyword evidence="3" id="KW-1185">Reference proteome</keyword>
<dbReference type="Proteomes" id="UP000245765">
    <property type="component" value="Unassembled WGS sequence"/>
</dbReference>